<accession>A0A9D3VJB2</accession>
<keyword evidence="4" id="KW-1185">Reference proteome</keyword>
<dbReference type="SUPFAM" id="SSF52540">
    <property type="entry name" value="P-loop containing nucleoside triphosphate hydrolases"/>
    <property type="match status" value="1"/>
</dbReference>
<dbReference type="OrthoDB" id="1002405at2759"/>
<evidence type="ECO:0000313" key="4">
    <source>
        <dbReference type="Proteomes" id="UP000828251"/>
    </source>
</evidence>
<dbReference type="Pfam" id="PF00931">
    <property type="entry name" value="NB-ARC"/>
    <property type="match status" value="1"/>
</dbReference>
<sequence>MKHKNNQLLKETHKFDVVIWITVSKEMSLAKLQKDLASKLDVKFSSNECETTRVGMLFETLSFKFSRFVMILDDVWERVYLEKRNALKELSLARQSVNGLEDGVIQQLRFSYDRLKDQQLQHYFLNCALYPGDFTIREIDLVHLWIVEGLVEEMNSR</sequence>
<dbReference type="Proteomes" id="UP000828251">
    <property type="component" value="Unassembled WGS sequence"/>
</dbReference>
<dbReference type="PANTHER" id="PTHR33463">
    <property type="entry name" value="NB-ARC DOMAIN-CONTAINING PROTEIN-RELATED"/>
    <property type="match status" value="1"/>
</dbReference>
<name>A0A9D3VJB2_9ROSI</name>
<organism evidence="3 4">
    <name type="scientific">Gossypium stocksii</name>
    <dbReference type="NCBI Taxonomy" id="47602"/>
    <lineage>
        <taxon>Eukaryota</taxon>
        <taxon>Viridiplantae</taxon>
        <taxon>Streptophyta</taxon>
        <taxon>Embryophyta</taxon>
        <taxon>Tracheophyta</taxon>
        <taxon>Spermatophyta</taxon>
        <taxon>Magnoliopsida</taxon>
        <taxon>eudicotyledons</taxon>
        <taxon>Gunneridae</taxon>
        <taxon>Pentapetalae</taxon>
        <taxon>rosids</taxon>
        <taxon>malvids</taxon>
        <taxon>Malvales</taxon>
        <taxon>Malvaceae</taxon>
        <taxon>Malvoideae</taxon>
        <taxon>Gossypium</taxon>
    </lineage>
</organism>
<dbReference type="InterPro" id="IPR050905">
    <property type="entry name" value="Plant_NBS-LRR"/>
</dbReference>
<dbReference type="EMBL" id="JAIQCV010000007">
    <property type="protein sequence ID" value="KAH1083906.1"/>
    <property type="molecule type" value="Genomic_DNA"/>
</dbReference>
<comment type="caution">
    <text evidence="3">The sequence shown here is derived from an EMBL/GenBank/DDBJ whole genome shotgun (WGS) entry which is preliminary data.</text>
</comment>
<reference evidence="3 4" key="1">
    <citation type="journal article" date="2021" name="Plant Biotechnol. J.">
        <title>Multi-omics assisted identification of the key and species-specific regulatory components of drought-tolerant mechanisms in Gossypium stocksii.</title>
        <authorList>
            <person name="Yu D."/>
            <person name="Ke L."/>
            <person name="Zhang D."/>
            <person name="Wu Y."/>
            <person name="Sun Y."/>
            <person name="Mei J."/>
            <person name="Sun J."/>
            <person name="Sun Y."/>
        </authorList>
    </citation>
    <scope>NUCLEOTIDE SEQUENCE [LARGE SCALE GENOMIC DNA]</scope>
    <source>
        <strain evidence="4">cv. E1</strain>
        <tissue evidence="3">Leaf</tissue>
    </source>
</reference>
<gene>
    <name evidence="3" type="ORF">J1N35_023667</name>
</gene>
<dbReference type="InterPro" id="IPR027417">
    <property type="entry name" value="P-loop_NTPase"/>
</dbReference>
<feature type="domain" description="NB-ARC" evidence="2">
    <location>
        <begin position="6"/>
        <end position="83"/>
    </location>
</feature>
<dbReference type="InterPro" id="IPR002182">
    <property type="entry name" value="NB-ARC"/>
</dbReference>
<proteinExistence type="predicted"/>
<dbReference type="AlphaFoldDB" id="A0A9D3VJB2"/>
<evidence type="ECO:0000259" key="2">
    <source>
        <dbReference type="Pfam" id="PF00931"/>
    </source>
</evidence>
<evidence type="ECO:0000313" key="3">
    <source>
        <dbReference type="EMBL" id="KAH1083906.1"/>
    </source>
</evidence>
<dbReference type="Gene3D" id="3.40.50.300">
    <property type="entry name" value="P-loop containing nucleotide triphosphate hydrolases"/>
    <property type="match status" value="1"/>
</dbReference>
<protein>
    <recommendedName>
        <fullName evidence="2">NB-ARC domain-containing protein</fullName>
    </recommendedName>
</protein>
<dbReference type="PANTHER" id="PTHR33463:SF187">
    <property type="entry name" value="AND NB-ARC DOMAIN DISEASE RESISTANCE PROTEIN, PUTATIVE-RELATED"/>
    <property type="match status" value="1"/>
</dbReference>
<dbReference type="GO" id="GO:0043531">
    <property type="term" value="F:ADP binding"/>
    <property type="evidence" value="ECO:0007669"/>
    <property type="project" value="InterPro"/>
</dbReference>
<keyword evidence="1" id="KW-0611">Plant defense</keyword>
<evidence type="ECO:0000256" key="1">
    <source>
        <dbReference type="ARBA" id="ARBA00022821"/>
    </source>
</evidence>